<dbReference type="PANTHER" id="PTHR11607">
    <property type="entry name" value="ALPHA-MANNOSIDASE"/>
    <property type="match status" value="1"/>
</dbReference>
<dbReference type="Gene3D" id="2.60.40.1360">
    <property type="match status" value="1"/>
</dbReference>
<dbReference type="InterPro" id="IPR041147">
    <property type="entry name" value="GH38_C"/>
</dbReference>
<dbReference type="SUPFAM" id="SSF74650">
    <property type="entry name" value="Galactose mutarotase-like"/>
    <property type="match status" value="1"/>
</dbReference>
<dbReference type="EMBL" id="JAPWTK010000081">
    <property type="protein sequence ID" value="KAJ8951617.1"/>
    <property type="molecule type" value="Genomic_DNA"/>
</dbReference>
<dbReference type="InterPro" id="IPR011682">
    <property type="entry name" value="Glyco_hydro_38_C"/>
</dbReference>
<dbReference type="InterPro" id="IPR011013">
    <property type="entry name" value="Gal_mutarotase_sf_dom"/>
</dbReference>
<comment type="caution">
    <text evidence="3">The sequence shown here is derived from an EMBL/GenBank/DDBJ whole genome shotgun (WGS) entry which is preliminary data.</text>
</comment>
<dbReference type="FunFam" id="2.70.98.30:FF:000003">
    <property type="entry name" value="Alpha-mannosidase"/>
    <property type="match status" value="1"/>
</dbReference>
<evidence type="ECO:0000259" key="1">
    <source>
        <dbReference type="Pfam" id="PF07748"/>
    </source>
</evidence>
<dbReference type="Pfam" id="PF07748">
    <property type="entry name" value="Glyco_hydro_38C"/>
    <property type="match status" value="1"/>
</dbReference>
<dbReference type="GO" id="GO:0006013">
    <property type="term" value="P:mannose metabolic process"/>
    <property type="evidence" value="ECO:0007669"/>
    <property type="project" value="InterPro"/>
</dbReference>
<organism evidence="3 4">
    <name type="scientific">Aromia moschata</name>
    <dbReference type="NCBI Taxonomy" id="1265417"/>
    <lineage>
        <taxon>Eukaryota</taxon>
        <taxon>Metazoa</taxon>
        <taxon>Ecdysozoa</taxon>
        <taxon>Arthropoda</taxon>
        <taxon>Hexapoda</taxon>
        <taxon>Insecta</taxon>
        <taxon>Pterygota</taxon>
        <taxon>Neoptera</taxon>
        <taxon>Endopterygota</taxon>
        <taxon>Coleoptera</taxon>
        <taxon>Polyphaga</taxon>
        <taxon>Cucujiformia</taxon>
        <taxon>Chrysomeloidea</taxon>
        <taxon>Cerambycidae</taxon>
        <taxon>Cerambycinae</taxon>
        <taxon>Callichromatini</taxon>
        <taxon>Aromia</taxon>
    </lineage>
</organism>
<protein>
    <recommendedName>
        <fullName evidence="5">Alpha-mannosidase</fullName>
    </recommendedName>
</protein>
<feature type="domain" description="Glycosyl hydrolase family 38 C-terminal" evidence="1">
    <location>
        <begin position="22"/>
        <end position="187"/>
    </location>
</feature>
<dbReference type="Proteomes" id="UP001162162">
    <property type="component" value="Unassembled WGS sequence"/>
</dbReference>
<dbReference type="GO" id="GO:0030246">
    <property type="term" value="F:carbohydrate binding"/>
    <property type="evidence" value="ECO:0007669"/>
    <property type="project" value="InterPro"/>
</dbReference>
<proteinExistence type="predicted"/>
<evidence type="ECO:0000313" key="4">
    <source>
        <dbReference type="Proteomes" id="UP001162162"/>
    </source>
</evidence>
<name>A0AAV8YM31_9CUCU</name>
<accession>A0AAV8YM31</accession>
<dbReference type="Gene3D" id="2.70.98.30">
    <property type="entry name" value="Golgi alpha-mannosidase II, domain 4"/>
    <property type="match status" value="1"/>
</dbReference>
<dbReference type="AlphaFoldDB" id="A0AAV8YM31"/>
<evidence type="ECO:0000259" key="2">
    <source>
        <dbReference type="Pfam" id="PF17677"/>
    </source>
</evidence>
<evidence type="ECO:0000313" key="3">
    <source>
        <dbReference type="EMBL" id="KAJ8951617.1"/>
    </source>
</evidence>
<dbReference type="Pfam" id="PF17677">
    <property type="entry name" value="Glyco_hydro38C2"/>
    <property type="match status" value="1"/>
</dbReference>
<keyword evidence="4" id="KW-1185">Reference proteome</keyword>
<reference evidence="3" key="1">
    <citation type="journal article" date="2023" name="Insect Mol. Biol.">
        <title>Genome sequencing provides insights into the evolution of gene families encoding plant cell wall-degrading enzymes in longhorned beetles.</title>
        <authorList>
            <person name="Shin N.R."/>
            <person name="Okamura Y."/>
            <person name="Kirsch R."/>
            <person name="Pauchet Y."/>
        </authorList>
    </citation>
    <scope>NUCLEOTIDE SEQUENCE</scope>
    <source>
        <strain evidence="3">AMC_N1</strain>
    </source>
</reference>
<dbReference type="GO" id="GO:0005764">
    <property type="term" value="C:lysosome"/>
    <property type="evidence" value="ECO:0007669"/>
    <property type="project" value="TreeGrafter"/>
</dbReference>
<feature type="domain" description="Glycosyl hydrolases family 38 C-terminal" evidence="2">
    <location>
        <begin position="263"/>
        <end position="384"/>
    </location>
</feature>
<dbReference type="InterPro" id="IPR050843">
    <property type="entry name" value="Glycosyl_Hydrlase_38"/>
</dbReference>
<dbReference type="PANTHER" id="PTHR11607:SF3">
    <property type="entry name" value="LYSOSOMAL ALPHA-MANNOSIDASE"/>
    <property type="match status" value="1"/>
</dbReference>
<sequence>MRNRYINFDPDTGLLKSITLNGAYIFAPNGEALPLGNVVSTVLVNDGDLVREVKQVWNDWVTQIIRVYEEEDFVEFDWVIGPIDTTDGFGKEVITRYTTELDSKDEFFTDSNGREMIYRKRDYRPTYDYTDDEPQAGNYYPVNTRIVIKDGETEFAVLTDRSEGGSSLKSGEIELMLSRSLLHDDARGVDENLNEEEFNQGLVVRGSHYITLGKTSVGNGEKTMAAVEREIVQRQLLQPWIFFPTEQVTNKEMTYIYTPLPPNINLLTMQTWNVSEGTFLLRLEHMMEKDEDPILSQEVTVDVSNSIYELTILYFREIFKNLNVQKLKEYFLAANTPLEESTRLQWHQITETESESSPLSLKNRLARDEEDLKITLAPMQIRTFIMYLQ</sequence>
<dbReference type="GO" id="GO:0004559">
    <property type="term" value="F:alpha-mannosidase activity"/>
    <property type="evidence" value="ECO:0007669"/>
    <property type="project" value="InterPro"/>
</dbReference>
<gene>
    <name evidence="3" type="ORF">NQ318_012287</name>
</gene>
<evidence type="ECO:0008006" key="5">
    <source>
        <dbReference type="Google" id="ProtNLM"/>
    </source>
</evidence>